<evidence type="ECO:0000256" key="9">
    <source>
        <dbReference type="ARBA" id="ARBA00022840"/>
    </source>
</evidence>
<keyword evidence="8" id="KW-0547">Nucleotide-binding</keyword>
<dbReference type="GO" id="GO:0000049">
    <property type="term" value="F:tRNA binding"/>
    <property type="evidence" value="ECO:0007669"/>
    <property type="project" value="TreeGrafter"/>
</dbReference>
<evidence type="ECO:0000256" key="11">
    <source>
        <dbReference type="ARBA" id="ARBA00048366"/>
    </source>
</evidence>
<organism evidence="13 14">
    <name type="scientific">Flexistipes sinusarabici (strain ATCC 49648 / DSM 4947 / MAS 10)</name>
    <dbReference type="NCBI Taxonomy" id="717231"/>
    <lineage>
        <taxon>Bacteria</taxon>
        <taxon>Pseudomonadati</taxon>
        <taxon>Deferribacterota</taxon>
        <taxon>Deferribacteres</taxon>
        <taxon>Deferribacterales</taxon>
        <taxon>Flexistipitaceae</taxon>
        <taxon>Flexistipes</taxon>
    </lineage>
</organism>
<evidence type="ECO:0000256" key="2">
    <source>
        <dbReference type="ARBA" id="ARBA00007663"/>
    </source>
</evidence>
<reference evidence="13 14" key="1">
    <citation type="journal article" date="2011" name="Stand. Genomic Sci.">
        <title>Genome sequence of the moderately thermophilic halophile Flexistipes sinusarabici strain (MAS10).</title>
        <authorList>
            <person name="Lapidus A."/>
            <person name="Chertkov O."/>
            <person name="Nolan M."/>
            <person name="Lucas S."/>
            <person name="Hammon N."/>
            <person name="Deshpande S."/>
            <person name="Cheng J.F."/>
            <person name="Tapia R."/>
            <person name="Han C."/>
            <person name="Goodwin L."/>
            <person name="Pitluck S."/>
            <person name="Liolios K."/>
            <person name="Pagani I."/>
            <person name="Ivanova N."/>
            <person name="Huntemann M."/>
            <person name="Mavromatis K."/>
            <person name="Mikhailova N."/>
            <person name="Pati A."/>
            <person name="Chen A."/>
            <person name="Palaniappan K."/>
            <person name="Land M."/>
            <person name="Hauser L."/>
            <person name="Brambilla E.M."/>
            <person name="Rohde M."/>
            <person name="Abt B."/>
            <person name="Spring S."/>
            <person name="Goker M."/>
            <person name="Bristow J."/>
            <person name="Eisen J.A."/>
            <person name="Markowitz V."/>
            <person name="Hugenholtz P."/>
            <person name="Kyrpides N.C."/>
            <person name="Klenk H.P."/>
            <person name="Woyke T."/>
        </authorList>
    </citation>
    <scope>NUCLEOTIDE SEQUENCE [LARGE SCALE GENOMIC DNA]</scope>
    <source>
        <strain evidence="14">DSM 4947 / MAS 10</strain>
    </source>
</reference>
<dbReference type="AlphaFoldDB" id="F8E4I1"/>
<dbReference type="KEGG" id="fsi:Flexsi_0797"/>
<evidence type="ECO:0000256" key="7">
    <source>
        <dbReference type="ARBA" id="ARBA00022695"/>
    </source>
</evidence>
<protein>
    <recommendedName>
        <fullName evidence="10">L-threonylcarbamoyladenylate synthase</fullName>
        <ecNumber evidence="3">2.7.7.87</ecNumber>
    </recommendedName>
    <alternativeName>
        <fullName evidence="10">L-threonylcarbamoyladenylate synthase</fullName>
    </alternativeName>
</protein>
<dbReference type="Proteomes" id="UP000006621">
    <property type="component" value="Chromosome"/>
</dbReference>
<evidence type="ECO:0000256" key="8">
    <source>
        <dbReference type="ARBA" id="ARBA00022741"/>
    </source>
</evidence>
<gene>
    <name evidence="13" type="ordered locus">Flexsi_0797</name>
</gene>
<keyword evidence="5" id="KW-0808">Transferase</keyword>
<dbReference type="GO" id="GO:0005737">
    <property type="term" value="C:cytoplasm"/>
    <property type="evidence" value="ECO:0007669"/>
    <property type="project" value="UniProtKB-SubCell"/>
</dbReference>
<comment type="subcellular location">
    <subcellularLocation>
        <location evidence="1">Cytoplasm</location>
    </subcellularLocation>
</comment>
<dbReference type="PANTHER" id="PTHR17490:SF16">
    <property type="entry name" value="THREONYLCARBAMOYL-AMP SYNTHASE"/>
    <property type="match status" value="1"/>
</dbReference>
<dbReference type="eggNOG" id="COG0009">
    <property type="taxonomic scope" value="Bacteria"/>
</dbReference>
<dbReference type="PANTHER" id="PTHR17490">
    <property type="entry name" value="SUA5"/>
    <property type="match status" value="1"/>
</dbReference>
<evidence type="ECO:0000313" key="13">
    <source>
        <dbReference type="EMBL" id="AEI14467.1"/>
    </source>
</evidence>
<comment type="similarity">
    <text evidence="2">Belongs to the SUA5 family.</text>
</comment>
<reference evidence="14" key="2">
    <citation type="submission" date="2011-06" db="EMBL/GenBank/DDBJ databases">
        <title>The complete genome of Flexistipes sinusarabici DSM 4947.</title>
        <authorList>
            <person name="Lucas S."/>
            <person name="Han J."/>
            <person name="Lapidus A."/>
            <person name="Bruce D."/>
            <person name="Goodwin L."/>
            <person name="Pitluck S."/>
            <person name="Peters L."/>
            <person name="Kyrpides N."/>
            <person name="Mavromatis K."/>
            <person name="Ivanova N."/>
            <person name="Mikhailova N."/>
            <person name="Chertkov O."/>
            <person name="Detter J.C."/>
            <person name="Tapia R."/>
            <person name="Han C."/>
            <person name="Land M."/>
            <person name="Hauser L."/>
            <person name="Markowitz V."/>
            <person name="Cheng J.-F."/>
            <person name="Hugenholtz P."/>
            <person name="Woyke T."/>
            <person name="Wu D."/>
            <person name="Spring S."/>
            <person name="Schroeder M."/>
            <person name="Brambilla E."/>
            <person name="Klenk H.-P."/>
            <person name="Eisen J.A."/>
        </authorList>
    </citation>
    <scope>NUCLEOTIDE SEQUENCE [LARGE SCALE GENOMIC DNA]</scope>
    <source>
        <strain evidence="14">DSM 4947 / MAS 10</strain>
    </source>
</reference>
<evidence type="ECO:0000256" key="5">
    <source>
        <dbReference type="ARBA" id="ARBA00022679"/>
    </source>
</evidence>
<comment type="catalytic activity">
    <reaction evidence="11">
        <text>L-threonine + hydrogencarbonate + ATP = L-threonylcarbamoyladenylate + diphosphate + H2O</text>
        <dbReference type="Rhea" id="RHEA:36407"/>
        <dbReference type="ChEBI" id="CHEBI:15377"/>
        <dbReference type="ChEBI" id="CHEBI:17544"/>
        <dbReference type="ChEBI" id="CHEBI:30616"/>
        <dbReference type="ChEBI" id="CHEBI:33019"/>
        <dbReference type="ChEBI" id="CHEBI:57926"/>
        <dbReference type="ChEBI" id="CHEBI:73682"/>
        <dbReference type="EC" id="2.7.7.87"/>
    </reaction>
</comment>
<dbReference type="GO" id="GO:0003725">
    <property type="term" value="F:double-stranded RNA binding"/>
    <property type="evidence" value="ECO:0007669"/>
    <property type="project" value="InterPro"/>
</dbReference>
<feature type="domain" description="YrdC-like" evidence="12">
    <location>
        <begin position="5"/>
        <end position="195"/>
    </location>
</feature>
<dbReference type="STRING" id="717231.Flexsi_0797"/>
<evidence type="ECO:0000256" key="4">
    <source>
        <dbReference type="ARBA" id="ARBA00022490"/>
    </source>
</evidence>
<keyword evidence="9" id="KW-0067">ATP-binding</keyword>
<accession>F8E4I1</accession>
<dbReference type="EMBL" id="CP002858">
    <property type="protein sequence ID" value="AEI14467.1"/>
    <property type="molecule type" value="Genomic_DNA"/>
</dbReference>
<keyword evidence="14" id="KW-1185">Reference proteome</keyword>
<dbReference type="InterPro" id="IPR017945">
    <property type="entry name" value="DHBP_synth_RibB-like_a/b_dom"/>
</dbReference>
<dbReference type="NCBIfam" id="TIGR00057">
    <property type="entry name" value="L-threonylcarbamoyladenylate synthase"/>
    <property type="match status" value="1"/>
</dbReference>
<keyword evidence="4" id="KW-0963">Cytoplasm</keyword>
<keyword evidence="7" id="KW-0548">Nucleotidyltransferase</keyword>
<evidence type="ECO:0000313" key="14">
    <source>
        <dbReference type="Proteomes" id="UP000006621"/>
    </source>
</evidence>
<evidence type="ECO:0000256" key="1">
    <source>
        <dbReference type="ARBA" id="ARBA00004496"/>
    </source>
</evidence>
<dbReference type="GO" id="GO:0005524">
    <property type="term" value="F:ATP binding"/>
    <property type="evidence" value="ECO:0007669"/>
    <property type="project" value="UniProtKB-KW"/>
</dbReference>
<dbReference type="SUPFAM" id="SSF55821">
    <property type="entry name" value="YrdC/RibB"/>
    <property type="match status" value="1"/>
</dbReference>
<dbReference type="HOGENOM" id="CLU_031397_3_1_0"/>
<sequence>MLIMKADTADAVKVFKKAASSHSPVIFPTDTIYGIGAEFFDVFANEKISKIKGREANKPFPVLISDFKQMDDLKIILTNKTKRILDKLWPGPFTFILETDLEGYSYAVNNGKIAVRLPDKKWLRDAISMMHTPFTATSANLSGEVYNGEFRNIFEIFKNDIDYFLYEEPSSQGNTPSTIVDVSGEEINILRNPLAINIKDLQ</sequence>
<dbReference type="InterPro" id="IPR050156">
    <property type="entry name" value="TC-AMP_synthase_SUA5"/>
</dbReference>
<proteinExistence type="inferred from homology"/>
<evidence type="ECO:0000256" key="3">
    <source>
        <dbReference type="ARBA" id="ARBA00012584"/>
    </source>
</evidence>
<dbReference type="PROSITE" id="PS51163">
    <property type="entry name" value="YRDC"/>
    <property type="match status" value="1"/>
</dbReference>
<dbReference type="GO" id="GO:0006450">
    <property type="term" value="P:regulation of translational fidelity"/>
    <property type="evidence" value="ECO:0007669"/>
    <property type="project" value="TreeGrafter"/>
</dbReference>
<evidence type="ECO:0000256" key="6">
    <source>
        <dbReference type="ARBA" id="ARBA00022694"/>
    </source>
</evidence>
<dbReference type="GO" id="GO:0061710">
    <property type="term" value="F:L-threonylcarbamoyladenylate synthase"/>
    <property type="evidence" value="ECO:0007669"/>
    <property type="project" value="UniProtKB-EC"/>
</dbReference>
<dbReference type="EC" id="2.7.7.87" evidence="3"/>
<evidence type="ECO:0000256" key="10">
    <source>
        <dbReference type="ARBA" id="ARBA00029774"/>
    </source>
</evidence>
<dbReference type="GO" id="GO:0008033">
    <property type="term" value="P:tRNA processing"/>
    <property type="evidence" value="ECO:0007669"/>
    <property type="project" value="UniProtKB-KW"/>
</dbReference>
<dbReference type="InterPro" id="IPR006070">
    <property type="entry name" value="Sua5-like_dom"/>
</dbReference>
<keyword evidence="6" id="KW-0819">tRNA processing</keyword>
<name>F8E4I1_FLESM</name>
<evidence type="ECO:0000259" key="12">
    <source>
        <dbReference type="PROSITE" id="PS51163"/>
    </source>
</evidence>
<dbReference type="Gene3D" id="3.90.870.10">
    <property type="entry name" value="DHBP synthase"/>
    <property type="match status" value="1"/>
</dbReference>
<dbReference type="Pfam" id="PF01300">
    <property type="entry name" value="Sua5_yciO_yrdC"/>
    <property type="match status" value="1"/>
</dbReference>